<dbReference type="STRING" id="1123377.GCA_000423885_00238"/>
<dbReference type="InterPro" id="IPR019734">
    <property type="entry name" value="TPR_rpt"/>
</dbReference>
<organism evidence="1 2">
    <name type="scientific">Thermomonas fusca</name>
    <dbReference type="NCBI Taxonomy" id="215690"/>
    <lineage>
        <taxon>Bacteria</taxon>
        <taxon>Pseudomonadati</taxon>
        <taxon>Pseudomonadota</taxon>
        <taxon>Gammaproteobacteria</taxon>
        <taxon>Lysobacterales</taxon>
        <taxon>Lysobacteraceae</taxon>
        <taxon>Thermomonas</taxon>
    </lineage>
</organism>
<dbReference type="InterPro" id="IPR011990">
    <property type="entry name" value="TPR-like_helical_dom_sf"/>
</dbReference>
<dbReference type="Pfam" id="PF13432">
    <property type="entry name" value="TPR_16"/>
    <property type="match status" value="2"/>
</dbReference>
<accession>A0A5R9PG35</accession>
<proteinExistence type="predicted"/>
<sequence length="269" mass="28229">MRREFVVLAVIGGLLLTGCSQLERLTLIRPSAQHRGYTQIAPRYDVSGKHGQDSGDASMLLASASLFYQRGELADAEAMARKAQKLQPASGDAGTLLGLIADARGEAATAGKHFQAAAASAPGNGVYANNYGSWLCANARAAESLQWFDRALADPAYPTPVRALANAGECARKAGQPARAEASWRAALALDAVDVQALAGMAALELSQGKYLEARAFAERWLAVAPNDASALRIAMQVEEKTGDNVAASSYRSRLQAISPGSTTAPRAQ</sequence>
<gene>
    <name evidence="1" type="ORF">E5S66_07490</name>
</gene>
<dbReference type="Gene3D" id="1.25.40.10">
    <property type="entry name" value="Tetratricopeptide repeat domain"/>
    <property type="match status" value="1"/>
</dbReference>
<keyword evidence="2" id="KW-1185">Reference proteome</keyword>
<dbReference type="SUPFAM" id="SSF48452">
    <property type="entry name" value="TPR-like"/>
    <property type="match status" value="1"/>
</dbReference>
<protein>
    <submittedName>
        <fullName evidence="1">Tetratricopeptide repeat protein</fullName>
    </submittedName>
</protein>
<reference evidence="1 2" key="1">
    <citation type="submission" date="2019-04" db="EMBL/GenBank/DDBJ databases">
        <authorList>
            <person name="Grouzdev D.S."/>
            <person name="Nazina T.N."/>
        </authorList>
    </citation>
    <scope>NUCLEOTIDE SEQUENCE [LARGE SCALE GENOMIC DNA]</scope>
    <source>
        <strain evidence="1 2">SHC 3-19</strain>
    </source>
</reference>
<dbReference type="AlphaFoldDB" id="A0A5R9PG35"/>
<dbReference type="SMART" id="SM00028">
    <property type="entry name" value="TPR"/>
    <property type="match status" value="3"/>
</dbReference>
<dbReference type="Proteomes" id="UP000308508">
    <property type="component" value="Unassembled WGS sequence"/>
</dbReference>
<name>A0A5R9PG35_9GAMM</name>
<evidence type="ECO:0000313" key="1">
    <source>
        <dbReference type="EMBL" id="TLX22342.1"/>
    </source>
</evidence>
<evidence type="ECO:0000313" key="2">
    <source>
        <dbReference type="Proteomes" id="UP000308508"/>
    </source>
</evidence>
<dbReference type="RefSeq" id="WP_138348618.1">
    <property type="nucleotide sequence ID" value="NZ_SROY01000002.1"/>
</dbReference>
<dbReference type="PROSITE" id="PS51257">
    <property type="entry name" value="PROKAR_LIPOPROTEIN"/>
    <property type="match status" value="1"/>
</dbReference>
<dbReference type="EMBL" id="SROY01000002">
    <property type="protein sequence ID" value="TLX22342.1"/>
    <property type="molecule type" value="Genomic_DNA"/>
</dbReference>
<comment type="caution">
    <text evidence="1">The sequence shown here is derived from an EMBL/GenBank/DDBJ whole genome shotgun (WGS) entry which is preliminary data.</text>
</comment>